<dbReference type="EMBL" id="CP060782">
    <property type="protein sequence ID" value="QNP46721.1"/>
    <property type="molecule type" value="Genomic_DNA"/>
</dbReference>
<sequence>MTIMTTIVAVALGLAPIGKDGIVQPVNAKDAHEIGRYSETVDDTGTTHLQGINRRTGEVFHLTVNPFGRVEGSVGNWVVTFQVSETA</sequence>
<protein>
    <recommendedName>
        <fullName evidence="3">PepSY domain-containing protein</fullName>
    </recommendedName>
</protein>
<gene>
    <name evidence="1" type="ORF">H9L14_06545</name>
</gene>
<keyword evidence="2" id="KW-1185">Reference proteome</keyword>
<dbReference type="RefSeq" id="WP_187709674.1">
    <property type="nucleotide sequence ID" value="NZ_CP060782.1"/>
</dbReference>
<evidence type="ECO:0000313" key="2">
    <source>
        <dbReference type="Proteomes" id="UP000516105"/>
    </source>
</evidence>
<accession>A0ABX6TA35</accession>
<name>A0ABX6TA35_9SPHN</name>
<dbReference type="Proteomes" id="UP000516105">
    <property type="component" value="Chromosome"/>
</dbReference>
<evidence type="ECO:0000313" key="1">
    <source>
        <dbReference type="EMBL" id="QNP46721.1"/>
    </source>
</evidence>
<evidence type="ECO:0008006" key="3">
    <source>
        <dbReference type="Google" id="ProtNLM"/>
    </source>
</evidence>
<reference evidence="1 2" key="1">
    <citation type="submission" date="2020-08" db="EMBL/GenBank/DDBJ databases">
        <title>Genome sequence of Sphingomonas sediminicola KACC 15039T.</title>
        <authorList>
            <person name="Hyun D.-W."/>
            <person name="Bae J.-W."/>
        </authorList>
    </citation>
    <scope>NUCLEOTIDE SEQUENCE [LARGE SCALE GENOMIC DNA]</scope>
    <source>
        <strain evidence="1 2">KACC 15039</strain>
    </source>
</reference>
<proteinExistence type="predicted"/>
<organism evidence="1 2">
    <name type="scientific">Sphingomonas sediminicola</name>
    <dbReference type="NCBI Taxonomy" id="386874"/>
    <lineage>
        <taxon>Bacteria</taxon>
        <taxon>Pseudomonadati</taxon>
        <taxon>Pseudomonadota</taxon>
        <taxon>Alphaproteobacteria</taxon>
        <taxon>Sphingomonadales</taxon>
        <taxon>Sphingomonadaceae</taxon>
        <taxon>Sphingomonas</taxon>
    </lineage>
</organism>